<dbReference type="OrthoDB" id="9808473at2"/>
<comment type="caution">
    <text evidence="2">The sequence shown here is derived from an EMBL/GenBank/DDBJ whole genome shotgun (WGS) entry which is preliminary data.</text>
</comment>
<name>A0A512BEE1_9BACT</name>
<dbReference type="Proteomes" id="UP000321513">
    <property type="component" value="Unassembled WGS sequence"/>
</dbReference>
<dbReference type="RefSeq" id="WP_147204448.1">
    <property type="nucleotide sequence ID" value="NZ_BJYT01000010.1"/>
</dbReference>
<evidence type="ECO:0000313" key="3">
    <source>
        <dbReference type="Proteomes" id="UP000321513"/>
    </source>
</evidence>
<feature type="signal peptide" evidence="1">
    <location>
        <begin position="1"/>
        <end position="19"/>
    </location>
</feature>
<accession>A0A512BEE1</accession>
<dbReference type="EMBL" id="BJYT01000010">
    <property type="protein sequence ID" value="GEO10333.1"/>
    <property type="molecule type" value="Genomic_DNA"/>
</dbReference>
<reference evidence="2 3" key="1">
    <citation type="submission" date="2019-07" db="EMBL/GenBank/DDBJ databases">
        <title>Whole genome shotgun sequence of Segetibacter aerophilus NBRC 106135.</title>
        <authorList>
            <person name="Hosoyama A."/>
            <person name="Uohara A."/>
            <person name="Ohji S."/>
            <person name="Ichikawa N."/>
        </authorList>
    </citation>
    <scope>NUCLEOTIDE SEQUENCE [LARGE SCALE GENOMIC DNA]</scope>
    <source>
        <strain evidence="2 3">NBRC 106135</strain>
    </source>
</reference>
<organism evidence="2 3">
    <name type="scientific">Segetibacter aerophilus</name>
    <dbReference type="NCBI Taxonomy" id="670293"/>
    <lineage>
        <taxon>Bacteria</taxon>
        <taxon>Pseudomonadati</taxon>
        <taxon>Bacteroidota</taxon>
        <taxon>Chitinophagia</taxon>
        <taxon>Chitinophagales</taxon>
        <taxon>Chitinophagaceae</taxon>
        <taxon>Segetibacter</taxon>
    </lineage>
</organism>
<sequence>MKKVLLSGLLFLFSARLSAGDEFCSIRNNSFSAGENISLVVFYNALGLYINAGTANFTVTTERLNNKAVYHIVGTGVTNSKYDFIFKVRDRYETFIDTSNLLPYKFIRNVDEGGYKKYENITFNHTANTALSTQGVYKVPSCIQDVVSSMYYARNIDFNRYKPGDKIPFTIFLDNEVYNMYIRYQGKETIKTRYGKFRAIVFKPLLVKGTLFEGGEKMTVYVSDDANKVPLRIESPLLVGSVKVDLMSYQNLRYPLTSLISFR</sequence>
<evidence type="ECO:0008006" key="4">
    <source>
        <dbReference type="Google" id="ProtNLM"/>
    </source>
</evidence>
<proteinExistence type="predicted"/>
<evidence type="ECO:0000313" key="2">
    <source>
        <dbReference type="EMBL" id="GEO10333.1"/>
    </source>
</evidence>
<keyword evidence="3" id="KW-1185">Reference proteome</keyword>
<dbReference type="InterPro" id="IPR021457">
    <property type="entry name" value="DUF3108"/>
</dbReference>
<protein>
    <recommendedName>
        <fullName evidence="4">DUF3108 domain-containing protein</fullName>
    </recommendedName>
</protein>
<gene>
    <name evidence="2" type="ORF">SAE01_28290</name>
</gene>
<evidence type="ECO:0000256" key="1">
    <source>
        <dbReference type="SAM" id="SignalP"/>
    </source>
</evidence>
<dbReference type="AlphaFoldDB" id="A0A512BEE1"/>
<dbReference type="Pfam" id="PF11306">
    <property type="entry name" value="DUF3108"/>
    <property type="match status" value="1"/>
</dbReference>
<keyword evidence="1" id="KW-0732">Signal</keyword>
<feature type="chain" id="PRO_5022199216" description="DUF3108 domain-containing protein" evidence="1">
    <location>
        <begin position="20"/>
        <end position="263"/>
    </location>
</feature>